<dbReference type="Proteomes" id="UP000774617">
    <property type="component" value="Unassembled WGS sequence"/>
</dbReference>
<dbReference type="EMBL" id="JAGTJR010000001">
    <property type="protein sequence ID" value="KAH7064840.1"/>
    <property type="molecule type" value="Genomic_DNA"/>
</dbReference>
<gene>
    <name evidence="2" type="ORF">B0J12DRAFT_13686</name>
</gene>
<keyword evidence="3" id="KW-1185">Reference proteome</keyword>
<accession>A0ABQ8GXC8</accession>
<proteinExistence type="predicted"/>
<sequence length="279" mass="30240">MRSVTFGRPEPGQRPHLVSCLSPLPSKARHSCPLFLETPCHHCCAARSVRTPAEHTAVTLPIMRLRPVLLIPSTSQQSAEKLPARPPPIGRWADGSFLECRPTSFITDRAPLSCPAPIFGPPNQPRNCETESSGRSGEHVMTEASVDGCRNLLNAPVGHVDPSQASPQWLNRRNFIAAAAPWVLATAVCGEAPSNGAITLRRRSIAMSLTPGRHGSSHGWLLGRTSRGTTPDNCAVPYPVWKLHEGRWTVRCPRHCSSTESGKSSRGAITLTHKAGKRE</sequence>
<comment type="caution">
    <text evidence="2">The sequence shown here is derived from an EMBL/GenBank/DDBJ whole genome shotgun (WGS) entry which is preliminary data.</text>
</comment>
<organism evidence="2 3">
    <name type="scientific">Macrophomina phaseolina</name>
    <dbReference type="NCBI Taxonomy" id="35725"/>
    <lineage>
        <taxon>Eukaryota</taxon>
        <taxon>Fungi</taxon>
        <taxon>Dikarya</taxon>
        <taxon>Ascomycota</taxon>
        <taxon>Pezizomycotina</taxon>
        <taxon>Dothideomycetes</taxon>
        <taxon>Dothideomycetes incertae sedis</taxon>
        <taxon>Botryosphaeriales</taxon>
        <taxon>Botryosphaeriaceae</taxon>
        <taxon>Macrophomina</taxon>
    </lineage>
</organism>
<reference evidence="2 3" key="1">
    <citation type="journal article" date="2021" name="Nat. Commun.">
        <title>Genetic determinants of endophytism in the Arabidopsis root mycobiome.</title>
        <authorList>
            <person name="Mesny F."/>
            <person name="Miyauchi S."/>
            <person name="Thiergart T."/>
            <person name="Pickel B."/>
            <person name="Atanasova L."/>
            <person name="Karlsson M."/>
            <person name="Huettel B."/>
            <person name="Barry K.W."/>
            <person name="Haridas S."/>
            <person name="Chen C."/>
            <person name="Bauer D."/>
            <person name="Andreopoulos W."/>
            <person name="Pangilinan J."/>
            <person name="LaButti K."/>
            <person name="Riley R."/>
            <person name="Lipzen A."/>
            <person name="Clum A."/>
            <person name="Drula E."/>
            <person name="Henrissat B."/>
            <person name="Kohler A."/>
            <person name="Grigoriev I.V."/>
            <person name="Martin F.M."/>
            <person name="Hacquard S."/>
        </authorList>
    </citation>
    <scope>NUCLEOTIDE SEQUENCE [LARGE SCALE GENOMIC DNA]</scope>
    <source>
        <strain evidence="2 3">MPI-SDFR-AT-0080</strain>
    </source>
</reference>
<evidence type="ECO:0000313" key="3">
    <source>
        <dbReference type="Proteomes" id="UP000774617"/>
    </source>
</evidence>
<protein>
    <submittedName>
        <fullName evidence="2">Uncharacterized protein</fullName>
    </submittedName>
</protein>
<name>A0ABQ8GXC8_9PEZI</name>
<evidence type="ECO:0000256" key="1">
    <source>
        <dbReference type="SAM" id="MobiDB-lite"/>
    </source>
</evidence>
<feature type="region of interest" description="Disordered" evidence="1">
    <location>
        <begin position="256"/>
        <end position="279"/>
    </location>
</feature>
<evidence type="ECO:0000313" key="2">
    <source>
        <dbReference type="EMBL" id="KAH7064840.1"/>
    </source>
</evidence>